<name>Q7UE29_RHOBA</name>
<dbReference type="EMBL" id="BX294153">
    <property type="protein sequence ID" value="CAD79223.1"/>
    <property type="molecule type" value="Genomic_DNA"/>
</dbReference>
<accession>Q7UE29</accession>
<reference evidence="2 3" key="1">
    <citation type="journal article" date="2003" name="Proc. Natl. Acad. Sci. U.S.A.">
        <title>Complete genome sequence of the marine planctomycete Pirellula sp. strain 1.</title>
        <authorList>
            <person name="Gloeckner F.O."/>
            <person name="Kube M."/>
            <person name="Bauer M."/>
            <person name="Teeling H."/>
            <person name="Lombardot T."/>
            <person name="Ludwig W."/>
            <person name="Gade D."/>
            <person name="Beck A."/>
            <person name="Borzym K."/>
            <person name="Heitmann K."/>
            <person name="Rabus R."/>
            <person name="Schlesner H."/>
            <person name="Amann R."/>
            <person name="Reinhardt R."/>
        </authorList>
    </citation>
    <scope>NUCLEOTIDE SEQUENCE [LARGE SCALE GENOMIC DNA]</scope>
    <source>
        <strain evidence="3">DSM 10527 / NCIMB 13988 / SH1</strain>
    </source>
</reference>
<keyword evidence="3" id="KW-1185">Reference proteome</keyword>
<sequence length="67" mass="7334">MSRSSYQVGKFPTLNRASPKETNSFTHRLDDSTVGRAELLFPSLLIVGKFPTTLIKCSESGTAGMQK</sequence>
<dbReference type="KEGG" id="rba:RB11627"/>
<dbReference type="AlphaFoldDB" id="Q7UE29"/>
<dbReference type="Proteomes" id="UP000001025">
    <property type="component" value="Chromosome"/>
</dbReference>
<dbReference type="STRING" id="243090.RB11627"/>
<dbReference type="HOGENOM" id="CLU_2809577_0_0_0"/>
<evidence type="ECO:0000256" key="1">
    <source>
        <dbReference type="SAM" id="MobiDB-lite"/>
    </source>
</evidence>
<gene>
    <name evidence="2" type="ordered locus">RB11627</name>
</gene>
<organism evidence="2 3">
    <name type="scientific">Rhodopirellula baltica (strain DSM 10527 / NCIMB 13988 / SH1)</name>
    <dbReference type="NCBI Taxonomy" id="243090"/>
    <lineage>
        <taxon>Bacteria</taxon>
        <taxon>Pseudomonadati</taxon>
        <taxon>Planctomycetota</taxon>
        <taxon>Planctomycetia</taxon>
        <taxon>Pirellulales</taxon>
        <taxon>Pirellulaceae</taxon>
        <taxon>Rhodopirellula</taxon>
    </lineage>
</organism>
<evidence type="ECO:0000313" key="2">
    <source>
        <dbReference type="EMBL" id="CAD79223.1"/>
    </source>
</evidence>
<feature type="region of interest" description="Disordered" evidence="1">
    <location>
        <begin position="1"/>
        <end position="29"/>
    </location>
</feature>
<proteinExistence type="predicted"/>
<dbReference type="InParanoid" id="Q7UE29"/>
<dbReference type="EnsemblBacteria" id="CAD79223">
    <property type="protein sequence ID" value="CAD79223"/>
    <property type="gene ID" value="RB11627"/>
</dbReference>
<evidence type="ECO:0000313" key="3">
    <source>
        <dbReference type="Proteomes" id="UP000001025"/>
    </source>
</evidence>
<protein>
    <submittedName>
        <fullName evidence="2">Uncharacterized protein</fullName>
    </submittedName>
</protein>